<feature type="transmembrane region" description="Helical" evidence="10">
    <location>
        <begin position="88"/>
        <end position="107"/>
    </location>
</feature>
<evidence type="ECO:0000256" key="4">
    <source>
        <dbReference type="ARBA" id="ARBA00022475"/>
    </source>
</evidence>
<keyword evidence="8 10" id="KW-0472">Membrane</keyword>
<feature type="transmembrane region" description="Helical" evidence="10">
    <location>
        <begin position="119"/>
        <end position="143"/>
    </location>
</feature>
<sequence length="440" mass="49410">MYSNKNIFSLSYPIFLTLLAQSVVNVTDSAFLGRIGEVELGASALGGVFYMAIFVVGMGFANGAQILMGRRNGEKNFIPLGDIFNQGVLFSFILSLVVFSLSYWFTSPLLRMFIHSKEIYAATVIYLDYRVFGFFFAFVNLMFRAFYVGVMRTGILTISGFITMGVNVLLSYTLVFGHFGFARMGIAGAALASVLSEAITMLFFVGYTVSFVHIDIYKLFRFNQIRIHVIREILDVSLFMMLQSFISISTWFLFFVFIEKSGEQPLAVSNIIRSLYSLLGLPVITFGITVSTLVSNLMGEGRVSQVLPMVRRVERLTILISIPVVLLTAFFPQLFASIYTNDLVLRLATVPVLHVFCLILVVFSFGNIYFNAVSGTGNTRVALLFELIVMIVYLVFIYSVNFIFHAPVAVAWLSEVIYWVGLGSMSYVYLKRGNWQTKKI</sequence>
<keyword evidence="5 10" id="KW-0812">Transmembrane</keyword>
<evidence type="ECO:0000256" key="3">
    <source>
        <dbReference type="ARBA" id="ARBA00022449"/>
    </source>
</evidence>
<dbReference type="PANTHER" id="PTHR43298:SF2">
    <property type="entry name" value="FMN_FAD EXPORTER YEEO-RELATED"/>
    <property type="match status" value="1"/>
</dbReference>
<feature type="transmembrane region" description="Helical" evidence="10">
    <location>
        <begin position="278"/>
        <end position="297"/>
    </location>
</feature>
<dbReference type="GO" id="GO:0006811">
    <property type="term" value="P:monoatomic ion transport"/>
    <property type="evidence" value="ECO:0007669"/>
    <property type="project" value="UniProtKB-KW"/>
</dbReference>
<comment type="subcellular location">
    <subcellularLocation>
        <location evidence="1">Cell membrane</location>
        <topology evidence="1">Multi-pass membrane protein</topology>
    </subcellularLocation>
</comment>
<organism evidence="11 12">
    <name type="scientific">Microbacter margulisiae</name>
    <dbReference type="NCBI Taxonomy" id="1350067"/>
    <lineage>
        <taxon>Bacteria</taxon>
        <taxon>Pseudomonadati</taxon>
        <taxon>Bacteroidota</taxon>
        <taxon>Bacteroidia</taxon>
        <taxon>Bacteroidales</taxon>
        <taxon>Porphyromonadaceae</taxon>
        <taxon>Microbacter</taxon>
    </lineage>
</organism>
<dbReference type="InterPro" id="IPR002528">
    <property type="entry name" value="MATE_fam"/>
</dbReference>
<dbReference type="InterPro" id="IPR050222">
    <property type="entry name" value="MATE_MdtK"/>
</dbReference>
<evidence type="ECO:0000256" key="9">
    <source>
        <dbReference type="ARBA" id="ARBA00031636"/>
    </source>
</evidence>
<reference evidence="11 12" key="1">
    <citation type="submission" date="2020-08" db="EMBL/GenBank/DDBJ databases">
        <title>Genomic Encyclopedia of Type Strains, Phase IV (KMG-IV): sequencing the most valuable type-strain genomes for metagenomic binning, comparative biology and taxonomic classification.</title>
        <authorList>
            <person name="Goeker M."/>
        </authorList>
    </citation>
    <scope>NUCLEOTIDE SEQUENCE [LARGE SCALE GENOMIC DNA]</scope>
    <source>
        <strain evidence="11 12">DSM 27471</strain>
    </source>
</reference>
<keyword evidence="3" id="KW-0050">Antiport</keyword>
<feature type="transmembrane region" description="Helical" evidence="10">
    <location>
        <begin position="382"/>
        <end position="404"/>
    </location>
</feature>
<feature type="transmembrane region" description="Helical" evidence="10">
    <location>
        <begin position="155"/>
        <end position="179"/>
    </location>
</feature>
<evidence type="ECO:0000256" key="10">
    <source>
        <dbReference type="SAM" id="Phobius"/>
    </source>
</evidence>
<evidence type="ECO:0000313" key="12">
    <source>
        <dbReference type="Proteomes" id="UP000544222"/>
    </source>
</evidence>
<keyword evidence="6 10" id="KW-1133">Transmembrane helix</keyword>
<accession>A0A7W5H0M0</accession>
<protein>
    <recommendedName>
        <fullName evidence="9">Multidrug-efflux transporter</fullName>
    </recommendedName>
</protein>
<keyword evidence="4" id="KW-1003">Cell membrane</keyword>
<feature type="transmembrane region" description="Helical" evidence="10">
    <location>
        <begin position="318"/>
        <end position="339"/>
    </location>
</feature>
<gene>
    <name evidence="11" type="ORF">FHX64_000856</name>
</gene>
<dbReference type="CDD" id="cd13133">
    <property type="entry name" value="MATE_like_7"/>
    <property type="match status" value="1"/>
</dbReference>
<keyword evidence="12" id="KW-1185">Reference proteome</keyword>
<dbReference type="GO" id="GO:0005886">
    <property type="term" value="C:plasma membrane"/>
    <property type="evidence" value="ECO:0007669"/>
    <property type="project" value="UniProtKB-SubCell"/>
</dbReference>
<evidence type="ECO:0000256" key="1">
    <source>
        <dbReference type="ARBA" id="ARBA00004651"/>
    </source>
</evidence>
<dbReference type="PANTHER" id="PTHR43298">
    <property type="entry name" value="MULTIDRUG RESISTANCE PROTEIN NORM-RELATED"/>
    <property type="match status" value="1"/>
</dbReference>
<evidence type="ECO:0000256" key="8">
    <source>
        <dbReference type="ARBA" id="ARBA00023136"/>
    </source>
</evidence>
<dbReference type="NCBIfam" id="TIGR00797">
    <property type="entry name" value="matE"/>
    <property type="match status" value="1"/>
</dbReference>
<dbReference type="EMBL" id="JACHYB010000001">
    <property type="protein sequence ID" value="MBB3186693.1"/>
    <property type="molecule type" value="Genomic_DNA"/>
</dbReference>
<dbReference type="Proteomes" id="UP000544222">
    <property type="component" value="Unassembled WGS sequence"/>
</dbReference>
<dbReference type="InterPro" id="IPR048279">
    <property type="entry name" value="MdtK-like"/>
</dbReference>
<evidence type="ECO:0000256" key="2">
    <source>
        <dbReference type="ARBA" id="ARBA00022448"/>
    </source>
</evidence>
<evidence type="ECO:0000313" key="11">
    <source>
        <dbReference type="EMBL" id="MBB3186693.1"/>
    </source>
</evidence>
<proteinExistence type="predicted"/>
<feature type="transmembrane region" description="Helical" evidence="10">
    <location>
        <begin position="233"/>
        <end position="258"/>
    </location>
</feature>
<name>A0A7W5H0M0_9PORP</name>
<keyword evidence="7" id="KW-0406">Ion transport</keyword>
<keyword evidence="2" id="KW-0813">Transport</keyword>
<dbReference type="PIRSF" id="PIRSF006603">
    <property type="entry name" value="DinF"/>
    <property type="match status" value="1"/>
</dbReference>
<feature type="transmembrane region" description="Helical" evidence="10">
    <location>
        <begin position="351"/>
        <end position="370"/>
    </location>
</feature>
<evidence type="ECO:0000256" key="5">
    <source>
        <dbReference type="ARBA" id="ARBA00022692"/>
    </source>
</evidence>
<dbReference type="Pfam" id="PF01554">
    <property type="entry name" value="MatE"/>
    <property type="match status" value="2"/>
</dbReference>
<dbReference type="RefSeq" id="WP_183412550.1">
    <property type="nucleotide sequence ID" value="NZ_JACHYB010000001.1"/>
</dbReference>
<feature type="transmembrane region" description="Helical" evidence="10">
    <location>
        <begin position="46"/>
        <end position="67"/>
    </location>
</feature>
<comment type="caution">
    <text evidence="11">The sequence shown here is derived from an EMBL/GenBank/DDBJ whole genome shotgun (WGS) entry which is preliminary data.</text>
</comment>
<evidence type="ECO:0000256" key="6">
    <source>
        <dbReference type="ARBA" id="ARBA00022989"/>
    </source>
</evidence>
<dbReference type="GO" id="GO:0042910">
    <property type="term" value="F:xenobiotic transmembrane transporter activity"/>
    <property type="evidence" value="ECO:0007669"/>
    <property type="project" value="InterPro"/>
</dbReference>
<evidence type="ECO:0000256" key="7">
    <source>
        <dbReference type="ARBA" id="ARBA00023065"/>
    </source>
</evidence>
<dbReference type="AlphaFoldDB" id="A0A7W5H0M0"/>
<dbReference type="GO" id="GO:0015297">
    <property type="term" value="F:antiporter activity"/>
    <property type="evidence" value="ECO:0007669"/>
    <property type="project" value="UniProtKB-KW"/>
</dbReference>
<feature type="transmembrane region" description="Helical" evidence="10">
    <location>
        <begin position="185"/>
        <end position="212"/>
    </location>
</feature>
<feature type="transmembrane region" description="Helical" evidence="10">
    <location>
        <begin position="410"/>
        <end position="430"/>
    </location>
</feature>